<dbReference type="Pfam" id="PF03466">
    <property type="entry name" value="LysR_substrate"/>
    <property type="match status" value="1"/>
</dbReference>
<dbReference type="GO" id="GO:0032993">
    <property type="term" value="C:protein-DNA complex"/>
    <property type="evidence" value="ECO:0007669"/>
    <property type="project" value="TreeGrafter"/>
</dbReference>
<sequence>MRIQQLQYLEKIVESGSINEAAKALFLSQPSLSNAIKELEQEMDLQLLVRQKSGVSLTNEGREFMIYARQILDQVKLMEAKYKQHTVRKQAFSVSAQHYAFVVHAFVDLIKQVDAEEYQFTLRETETQNILEDVMSFKSSLGILYLNKFNRQVLTKLFKEKKLKFTPLFKAKPHVFVCRDNPLAQKSSVKLRDLEDYPYLSYEQGQENSFYFAEEILSTLNRKMHIKVSDRATIFNLMVGLNGYTISSGIISSELNDDKIIAIPLEVDDMMTLGYLMPQQVEPSPITRQYLDLLRANIRGYGFEILEDKEKDKEK</sequence>
<comment type="caution">
    <text evidence="6">The sequence shown here is derived from an EMBL/GenBank/DDBJ whole genome shotgun (WGS) entry which is preliminary data.</text>
</comment>
<protein>
    <submittedName>
        <fullName evidence="6">LysR family transcriptional regulator</fullName>
    </submittedName>
</protein>
<dbReference type="GO" id="GO:0003677">
    <property type="term" value="F:DNA binding"/>
    <property type="evidence" value="ECO:0007669"/>
    <property type="project" value="UniProtKB-KW"/>
</dbReference>
<dbReference type="Gene3D" id="1.10.10.10">
    <property type="entry name" value="Winged helix-like DNA-binding domain superfamily/Winged helix DNA-binding domain"/>
    <property type="match status" value="1"/>
</dbReference>
<dbReference type="PRINTS" id="PR00039">
    <property type="entry name" value="HTHLYSR"/>
</dbReference>
<dbReference type="InterPro" id="IPR005119">
    <property type="entry name" value="LysR_subst-bd"/>
</dbReference>
<dbReference type="PROSITE" id="PS50931">
    <property type="entry name" value="HTH_LYSR"/>
    <property type="match status" value="1"/>
</dbReference>
<dbReference type="PANTHER" id="PTHR30346">
    <property type="entry name" value="TRANSCRIPTIONAL DUAL REGULATOR HCAR-RELATED"/>
    <property type="match status" value="1"/>
</dbReference>
<dbReference type="GO" id="GO:0003700">
    <property type="term" value="F:DNA-binding transcription factor activity"/>
    <property type="evidence" value="ECO:0007669"/>
    <property type="project" value="InterPro"/>
</dbReference>
<dbReference type="FunFam" id="1.10.10.10:FF:000001">
    <property type="entry name" value="LysR family transcriptional regulator"/>
    <property type="match status" value="1"/>
</dbReference>
<dbReference type="EMBL" id="JABZFV010000249">
    <property type="protein sequence ID" value="MBF0935481.1"/>
    <property type="molecule type" value="Genomic_DNA"/>
</dbReference>
<keyword evidence="2" id="KW-0805">Transcription regulation</keyword>
<evidence type="ECO:0000259" key="5">
    <source>
        <dbReference type="PROSITE" id="PS50931"/>
    </source>
</evidence>
<keyword evidence="3" id="KW-0238">DNA-binding</keyword>
<proteinExistence type="inferred from homology"/>
<evidence type="ECO:0000256" key="1">
    <source>
        <dbReference type="ARBA" id="ARBA00009437"/>
    </source>
</evidence>
<dbReference type="Pfam" id="PF00126">
    <property type="entry name" value="HTH_1"/>
    <property type="match status" value="1"/>
</dbReference>
<evidence type="ECO:0000313" key="6">
    <source>
        <dbReference type="EMBL" id="MBF0935481.1"/>
    </source>
</evidence>
<evidence type="ECO:0000313" key="7">
    <source>
        <dbReference type="Proteomes" id="UP000757900"/>
    </source>
</evidence>
<comment type="similarity">
    <text evidence="1">Belongs to the LysR transcriptional regulatory family.</text>
</comment>
<dbReference type="Gene3D" id="3.40.190.10">
    <property type="entry name" value="Periplasmic binding protein-like II"/>
    <property type="match status" value="2"/>
</dbReference>
<dbReference type="SUPFAM" id="SSF46785">
    <property type="entry name" value="Winged helix' DNA-binding domain"/>
    <property type="match status" value="1"/>
</dbReference>
<evidence type="ECO:0000256" key="2">
    <source>
        <dbReference type="ARBA" id="ARBA00023015"/>
    </source>
</evidence>
<reference evidence="6" key="1">
    <citation type="submission" date="2020-04" db="EMBL/GenBank/DDBJ databases">
        <title>Deep metagenomics examines the oral microbiome during advanced dental caries in children, revealing novel taxa and co-occurrences with host molecules.</title>
        <authorList>
            <person name="Baker J.L."/>
            <person name="Morton J.T."/>
            <person name="Dinis M."/>
            <person name="Alvarez R."/>
            <person name="Tran N.C."/>
            <person name="Knight R."/>
            <person name="Edlund A."/>
        </authorList>
    </citation>
    <scope>NUCLEOTIDE SEQUENCE</scope>
    <source>
        <strain evidence="6">JCVI_23_bin.16</strain>
    </source>
</reference>
<dbReference type="InterPro" id="IPR036388">
    <property type="entry name" value="WH-like_DNA-bd_sf"/>
</dbReference>
<keyword evidence="4" id="KW-0804">Transcription</keyword>
<feature type="domain" description="HTH lysR-type" evidence="5">
    <location>
        <begin position="1"/>
        <end position="58"/>
    </location>
</feature>
<dbReference type="CDD" id="cd05466">
    <property type="entry name" value="PBP2_LTTR_substrate"/>
    <property type="match status" value="1"/>
</dbReference>
<evidence type="ECO:0000256" key="4">
    <source>
        <dbReference type="ARBA" id="ARBA00023163"/>
    </source>
</evidence>
<dbReference type="InterPro" id="IPR000847">
    <property type="entry name" value="LysR_HTH_N"/>
</dbReference>
<accession>A0A929QTP2</accession>
<dbReference type="Proteomes" id="UP000757900">
    <property type="component" value="Unassembled WGS sequence"/>
</dbReference>
<dbReference type="PANTHER" id="PTHR30346:SF0">
    <property type="entry name" value="HCA OPERON TRANSCRIPTIONAL ACTIVATOR HCAR"/>
    <property type="match status" value="1"/>
</dbReference>
<name>A0A929QTP2_ABIDE</name>
<dbReference type="InterPro" id="IPR036390">
    <property type="entry name" value="WH_DNA-bd_sf"/>
</dbReference>
<dbReference type="SUPFAM" id="SSF53850">
    <property type="entry name" value="Periplasmic binding protein-like II"/>
    <property type="match status" value="1"/>
</dbReference>
<gene>
    <name evidence="6" type="ORF">HXK00_07575</name>
</gene>
<organism evidence="6 7">
    <name type="scientific">Abiotrophia defectiva</name>
    <name type="common">Streptococcus defectivus</name>
    <dbReference type="NCBI Taxonomy" id="46125"/>
    <lineage>
        <taxon>Bacteria</taxon>
        <taxon>Bacillati</taxon>
        <taxon>Bacillota</taxon>
        <taxon>Bacilli</taxon>
        <taxon>Lactobacillales</taxon>
        <taxon>Aerococcaceae</taxon>
        <taxon>Abiotrophia</taxon>
    </lineage>
</organism>
<dbReference type="AlphaFoldDB" id="A0A929QTP2"/>
<evidence type="ECO:0000256" key="3">
    <source>
        <dbReference type="ARBA" id="ARBA00023125"/>
    </source>
</evidence>